<evidence type="ECO:0000313" key="2">
    <source>
        <dbReference type="EMBL" id="EWT00280.1"/>
    </source>
</evidence>
<keyword evidence="3" id="KW-1185">Reference proteome</keyword>
<dbReference type="PATRIC" id="fig|1386089.3.peg.3489"/>
<accession>W9G2Q4</accession>
<evidence type="ECO:0000259" key="1">
    <source>
        <dbReference type="Pfam" id="PF06983"/>
    </source>
</evidence>
<keyword evidence="2" id="KW-0489">Methyltransferase</keyword>
<dbReference type="AlphaFoldDB" id="W9G2Q4"/>
<comment type="caution">
    <text evidence="2">The sequence shown here is derived from an EMBL/GenBank/DDBJ whole genome shotgun (WGS) entry which is preliminary data.</text>
</comment>
<dbReference type="GO" id="GO:0032259">
    <property type="term" value="P:methylation"/>
    <property type="evidence" value="ECO:0007669"/>
    <property type="project" value="UniProtKB-KW"/>
</dbReference>
<dbReference type="PANTHER" id="PTHR33990:SF1">
    <property type="entry name" value="PROTEIN YJDN"/>
    <property type="match status" value="1"/>
</dbReference>
<feature type="domain" description="PhnB-like" evidence="1">
    <location>
        <begin position="7"/>
        <end position="128"/>
    </location>
</feature>
<protein>
    <submittedName>
        <fullName evidence="2">3-demethylubiquinone-9 3-methyltransferase</fullName>
    </submittedName>
</protein>
<name>W9G2Q4_9MICO</name>
<dbReference type="Pfam" id="PF06983">
    <property type="entry name" value="3-dmu-9_3-mt"/>
    <property type="match status" value="1"/>
</dbReference>
<dbReference type="InterPro" id="IPR029068">
    <property type="entry name" value="Glyas_Bleomycin-R_OHBP_Dase"/>
</dbReference>
<dbReference type="CDD" id="cd06588">
    <property type="entry name" value="PhnB_like"/>
    <property type="match status" value="1"/>
</dbReference>
<dbReference type="EMBL" id="AWSA01000048">
    <property type="protein sequence ID" value="EWT00280.1"/>
    <property type="molecule type" value="Genomic_DNA"/>
</dbReference>
<dbReference type="STRING" id="1386089.N865_16480"/>
<organism evidence="2 3">
    <name type="scientific">Intrasporangium oryzae NRRL B-24470</name>
    <dbReference type="NCBI Taxonomy" id="1386089"/>
    <lineage>
        <taxon>Bacteria</taxon>
        <taxon>Bacillati</taxon>
        <taxon>Actinomycetota</taxon>
        <taxon>Actinomycetes</taxon>
        <taxon>Micrococcales</taxon>
        <taxon>Intrasporangiaceae</taxon>
        <taxon>Intrasporangium</taxon>
    </lineage>
</organism>
<dbReference type="GO" id="GO:0008168">
    <property type="term" value="F:methyltransferase activity"/>
    <property type="evidence" value="ECO:0007669"/>
    <property type="project" value="UniProtKB-KW"/>
</dbReference>
<dbReference type="SUPFAM" id="SSF54593">
    <property type="entry name" value="Glyoxalase/Bleomycin resistance protein/Dihydroxybiphenyl dioxygenase"/>
    <property type="match status" value="1"/>
</dbReference>
<dbReference type="PANTHER" id="PTHR33990">
    <property type="entry name" value="PROTEIN YJDN-RELATED"/>
    <property type="match status" value="1"/>
</dbReference>
<evidence type="ECO:0000313" key="3">
    <source>
        <dbReference type="Proteomes" id="UP000019489"/>
    </source>
</evidence>
<dbReference type="Gene3D" id="3.10.180.10">
    <property type="entry name" value="2,3-Dihydroxybiphenyl 1,2-Dioxygenase, domain 1"/>
    <property type="match status" value="1"/>
</dbReference>
<dbReference type="RefSeq" id="WP_034808710.1">
    <property type="nucleotide sequence ID" value="NZ_AWSA01000048.1"/>
</dbReference>
<gene>
    <name evidence="2" type="ORF">N865_16480</name>
</gene>
<dbReference type="eggNOG" id="COG2764">
    <property type="taxonomic scope" value="Bacteria"/>
</dbReference>
<dbReference type="OrthoDB" id="9795306at2"/>
<keyword evidence="2" id="KW-0808">Transferase</keyword>
<keyword evidence="2" id="KW-0830">Ubiquinone</keyword>
<dbReference type="InterPro" id="IPR028973">
    <property type="entry name" value="PhnB-like"/>
</dbReference>
<sequence>MTTYLNPYVSFKDNAREAMEFYRDVFAGRLDISTFGEFGQAGPNADKVMHAVLETDSGLRLMAADTPDEMPYQPGNTVTLSLSGDDEALRDYWTKLSDGGTVTMPLEKQVWGDEFGQCTDRFGISWMINIGTPRPVQGTA</sequence>
<dbReference type="Proteomes" id="UP000019489">
    <property type="component" value="Unassembled WGS sequence"/>
</dbReference>
<reference evidence="2 3" key="1">
    <citation type="submission" date="2013-08" db="EMBL/GenBank/DDBJ databases">
        <title>Intrasporangium oryzae NRRL B-24470.</title>
        <authorList>
            <person name="Liu H."/>
            <person name="Wang G."/>
        </authorList>
    </citation>
    <scope>NUCLEOTIDE SEQUENCE [LARGE SCALE GENOMIC DNA]</scope>
    <source>
        <strain evidence="2 3">NRRL B-24470</strain>
    </source>
</reference>
<proteinExistence type="predicted"/>